<evidence type="ECO:0000313" key="7">
    <source>
        <dbReference type="Proteomes" id="UP000473325"/>
    </source>
</evidence>
<dbReference type="CDD" id="cd07938">
    <property type="entry name" value="DRE_TIM_HMGL"/>
    <property type="match status" value="1"/>
</dbReference>
<evidence type="ECO:0000256" key="4">
    <source>
        <dbReference type="SAM" id="MobiDB-lite"/>
    </source>
</evidence>
<sequence>MSGRSSGIEAAPSPVETGTVDLPARVAPVELVEVGPRDGLQNENRPLPVGTRVELIGRLLDLGVRRLEAVSFVRPDRVPQMVGAEEVMAALPQRDDVTYVGLVLNRRGAVRAVETACDEINVVVPVTDAFAERNQGAPVAALLDEAAGAVEVARGAGRSVSVTLAVAFGCPFSGPVAPERVADVAEAALALGIDELALADTIGVGVPAQVRGLTALVQGDERLRRLRFHFHNTRNTGYANAAAAADLALDVPIALDASIGGFGGCPFAPAATGNIATEDLFYLLRESGVPTTGPADLDLGAAAEVSTWLSEQLDSPVTAQLGRAGDARVRA</sequence>
<feature type="region of interest" description="Disordered" evidence="4">
    <location>
        <begin position="1"/>
        <end position="20"/>
    </location>
</feature>
<feature type="domain" description="Pyruvate carboxyltransferase" evidence="5">
    <location>
        <begin position="29"/>
        <end position="303"/>
    </location>
</feature>
<dbReference type="EMBL" id="WUEK01000015">
    <property type="protein sequence ID" value="MXG91827.1"/>
    <property type="molecule type" value="Genomic_DNA"/>
</dbReference>
<dbReference type="GO" id="GO:0004419">
    <property type="term" value="F:hydroxymethylglutaryl-CoA lyase activity"/>
    <property type="evidence" value="ECO:0007669"/>
    <property type="project" value="UniProtKB-EC"/>
</dbReference>
<dbReference type="Gene3D" id="3.20.20.70">
    <property type="entry name" value="Aldolase class I"/>
    <property type="match status" value="1"/>
</dbReference>
<name>A0A6L7F3M0_9ACTN</name>
<evidence type="ECO:0000313" key="6">
    <source>
        <dbReference type="EMBL" id="MXG91827.1"/>
    </source>
</evidence>
<evidence type="ECO:0000256" key="1">
    <source>
        <dbReference type="ARBA" id="ARBA00009405"/>
    </source>
</evidence>
<organism evidence="6 7">
    <name type="scientific">Nocardioides flavescens</name>
    <dbReference type="NCBI Taxonomy" id="2691959"/>
    <lineage>
        <taxon>Bacteria</taxon>
        <taxon>Bacillati</taxon>
        <taxon>Actinomycetota</taxon>
        <taxon>Actinomycetes</taxon>
        <taxon>Propionibacteriales</taxon>
        <taxon>Nocardioidaceae</taxon>
        <taxon>Nocardioides</taxon>
    </lineage>
</organism>
<dbReference type="NCBIfam" id="NF004283">
    <property type="entry name" value="PRK05692.1"/>
    <property type="match status" value="1"/>
</dbReference>
<dbReference type="AlphaFoldDB" id="A0A6L7F3M0"/>
<dbReference type="SUPFAM" id="SSF51569">
    <property type="entry name" value="Aldolase"/>
    <property type="match status" value="1"/>
</dbReference>
<gene>
    <name evidence="6" type="ORF">GRQ65_19980</name>
</gene>
<dbReference type="InterPro" id="IPR043594">
    <property type="entry name" value="HMGL"/>
</dbReference>
<dbReference type="EC" id="4.1.3.4" evidence="6"/>
<evidence type="ECO:0000256" key="3">
    <source>
        <dbReference type="ARBA" id="ARBA00023239"/>
    </source>
</evidence>
<dbReference type="InterPro" id="IPR000891">
    <property type="entry name" value="PYR_CT"/>
</dbReference>
<dbReference type="Pfam" id="PF00682">
    <property type="entry name" value="HMGL-like"/>
    <property type="match status" value="1"/>
</dbReference>
<dbReference type="PANTHER" id="PTHR42738">
    <property type="entry name" value="HYDROXYMETHYLGLUTARYL-COA LYASE"/>
    <property type="match status" value="1"/>
</dbReference>
<keyword evidence="3 6" id="KW-0456">Lyase</keyword>
<protein>
    <submittedName>
        <fullName evidence="6">Hydroxymethylglutaryl-CoA lyase</fullName>
        <ecNumber evidence="6">4.1.3.4</ecNumber>
    </submittedName>
</protein>
<dbReference type="InterPro" id="IPR013785">
    <property type="entry name" value="Aldolase_TIM"/>
</dbReference>
<comment type="caution">
    <text evidence="6">The sequence shown here is derived from an EMBL/GenBank/DDBJ whole genome shotgun (WGS) entry which is preliminary data.</text>
</comment>
<keyword evidence="2" id="KW-0479">Metal-binding</keyword>
<dbReference type="PROSITE" id="PS50991">
    <property type="entry name" value="PYR_CT"/>
    <property type="match status" value="1"/>
</dbReference>
<comment type="similarity">
    <text evidence="1">Belongs to the HMG-CoA lyase family.</text>
</comment>
<evidence type="ECO:0000259" key="5">
    <source>
        <dbReference type="PROSITE" id="PS50991"/>
    </source>
</evidence>
<dbReference type="GO" id="GO:0046872">
    <property type="term" value="F:metal ion binding"/>
    <property type="evidence" value="ECO:0007669"/>
    <property type="project" value="UniProtKB-KW"/>
</dbReference>
<accession>A0A6L7F3M0</accession>
<dbReference type="Proteomes" id="UP000473325">
    <property type="component" value="Unassembled WGS sequence"/>
</dbReference>
<dbReference type="GO" id="GO:0006552">
    <property type="term" value="P:L-leucine catabolic process"/>
    <property type="evidence" value="ECO:0007669"/>
    <property type="project" value="TreeGrafter"/>
</dbReference>
<keyword evidence="7" id="KW-1185">Reference proteome</keyword>
<proteinExistence type="inferred from homology"/>
<evidence type="ECO:0000256" key="2">
    <source>
        <dbReference type="ARBA" id="ARBA00022723"/>
    </source>
</evidence>
<dbReference type="PANTHER" id="PTHR42738:SF7">
    <property type="entry name" value="HYDROXYMETHYLGLUTARYL-COA LYASE"/>
    <property type="match status" value="1"/>
</dbReference>
<dbReference type="GO" id="GO:0046951">
    <property type="term" value="P:ketone body biosynthetic process"/>
    <property type="evidence" value="ECO:0007669"/>
    <property type="project" value="TreeGrafter"/>
</dbReference>
<reference evidence="6 7" key="1">
    <citation type="submission" date="2019-12" db="EMBL/GenBank/DDBJ databases">
        <authorList>
            <person name="Kun Z."/>
        </authorList>
    </citation>
    <scope>NUCLEOTIDE SEQUENCE [LARGE SCALE GENOMIC DNA]</scope>
    <source>
        <strain evidence="6 7">YIM 123512</strain>
    </source>
</reference>